<gene>
    <name evidence="1" type="ORF">ColLi_11286</name>
</gene>
<comment type="caution">
    <text evidence="1">The sequence shown here is derived from an EMBL/GenBank/DDBJ whole genome shotgun (WGS) entry which is preliminary data.</text>
</comment>
<sequence length="64" mass="6667">MSALAYTLSTKRSTLSQRVAIPAISADQLRQKIKANLEADDDIAVQATSSGTADAPCLLGIFTG</sequence>
<evidence type="ECO:0000313" key="2">
    <source>
        <dbReference type="Proteomes" id="UP001055172"/>
    </source>
</evidence>
<evidence type="ECO:0000313" key="1">
    <source>
        <dbReference type="EMBL" id="GJC88448.1"/>
    </source>
</evidence>
<accession>A0AA37GYL6</accession>
<reference evidence="1 2" key="1">
    <citation type="submission" date="2021-07" db="EMBL/GenBank/DDBJ databases">
        <title>Genome data of Colletotrichum spaethianum.</title>
        <authorList>
            <person name="Utami Y.D."/>
            <person name="Hiruma K."/>
        </authorList>
    </citation>
    <scope>NUCLEOTIDE SEQUENCE [LARGE SCALE GENOMIC DNA]</scope>
    <source>
        <strain evidence="1 2">MAFF 242679</strain>
    </source>
</reference>
<dbReference type="EMBL" id="BPPX01000033">
    <property type="protein sequence ID" value="GJC88448.1"/>
    <property type="molecule type" value="Genomic_DNA"/>
</dbReference>
<organism evidence="1 2">
    <name type="scientific">Colletotrichum liriopes</name>
    <dbReference type="NCBI Taxonomy" id="708192"/>
    <lineage>
        <taxon>Eukaryota</taxon>
        <taxon>Fungi</taxon>
        <taxon>Dikarya</taxon>
        <taxon>Ascomycota</taxon>
        <taxon>Pezizomycotina</taxon>
        <taxon>Sordariomycetes</taxon>
        <taxon>Hypocreomycetidae</taxon>
        <taxon>Glomerellales</taxon>
        <taxon>Glomerellaceae</taxon>
        <taxon>Colletotrichum</taxon>
        <taxon>Colletotrichum spaethianum species complex</taxon>
    </lineage>
</organism>
<keyword evidence="2" id="KW-1185">Reference proteome</keyword>
<dbReference type="AlphaFoldDB" id="A0AA37GYL6"/>
<name>A0AA37GYL6_9PEZI</name>
<dbReference type="Gene3D" id="3.30.70.3290">
    <property type="match status" value="1"/>
</dbReference>
<proteinExistence type="predicted"/>
<protein>
    <submittedName>
        <fullName evidence="1">Uncharacterized protein</fullName>
    </submittedName>
</protein>
<dbReference type="Proteomes" id="UP001055172">
    <property type="component" value="Unassembled WGS sequence"/>
</dbReference>